<dbReference type="Proteomes" id="UP000789901">
    <property type="component" value="Unassembled WGS sequence"/>
</dbReference>
<keyword evidence="2" id="KW-1185">Reference proteome</keyword>
<name>A0ABN7X6S9_GIGMA</name>
<evidence type="ECO:0000313" key="2">
    <source>
        <dbReference type="Proteomes" id="UP000789901"/>
    </source>
</evidence>
<evidence type="ECO:0000313" key="1">
    <source>
        <dbReference type="EMBL" id="CAG8849464.1"/>
    </source>
</evidence>
<feature type="non-terminal residue" evidence="1">
    <location>
        <position position="1"/>
    </location>
</feature>
<gene>
    <name evidence="1" type="ORF">GMARGA_LOCUS39729</name>
</gene>
<dbReference type="EMBL" id="CAJVQB010096356">
    <property type="protein sequence ID" value="CAG8849464.1"/>
    <property type="molecule type" value="Genomic_DNA"/>
</dbReference>
<comment type="caution">
    <text evidence="1">The sequence shown here is derived from an EMBL/GenBank/DDBJ whole genome shotgun (WGS) entry which is preliminary data.</text>
</comment>
<feature type="non-terminal residue" evidence="1">
    <location>
        <position position="129"/>
    </location>
</feature>
<reference evidence="1 2" key="1">
    <citation type="submission" date="2021-06" db="EMBL/GenBank/DDBJ databases">
        <authorList>
            <person name="Kallberg Y."/>
            <person name="Tangrot J."/>
            <person name="Rosling A."/>
        </authorList>
    </citation>
    <scope>NUCLEOTIDE SEQUENCE [LARGE SCALE GENOMIC DNA]</scope>
    <source>
        <strain evidence="1 2">120-4 pot B 10/14</strain>
    </source>
</reference>
<accession>A0ABN7X6S9</accession>
<protein>
    <submittedName>
        <fullName evidence="1">7928_t:CDS:1</fullName>
    </submittedName>
</protein>
<proteinExistence type="predicted"/>
<sequence>NSMSTISTFIQKYYPNKADIIWQQLLQYKTRTELASELCKVTFRILNILSSSAVADNYKLTRPKLESKNLIEAVLHFNSRPNNEINKFKLLDPDSDEYEKLVESNSEIETVDLSELEIESATESDMDDE</sequence>
<organism evidence="1 2">
    <name type="scientific">Gigaspora margarita</name>
    <dbReference type="NCBI Taxonomy" id="4874"/>
    <lineage>
        <taxon>Eukaryota</taxon>
        <taxon>Fungi</taxon>
        <taxon>Fungi incertae sedis</taxon>
        <taxon>Mucoromycota</taxon>
        <taxon>Glomeromycotina</taxon>
        <taxon>Glomeromycetes</taxon>
        <taxon>Diversisporales</taxon>
        <taxon>Gigasporaceae</taxon>
        <taxon>Gigaspora</taxon>
    </lineage>
</organism>